<accession>A0ABT2CL99</accession>
<dbReference type="Proteomes" id="UP001431313">
    <property type="component" value="Unassembled WGS sequence"/>
</dbReference>
<dbReference type="EMBL" id="JANUGQ010000020">
    <property type="protein sequence ID" value="MCS0638208.1"/>
    <property type="molecule type" value="Genomic_DNA"/>
</dbReference>
<keyword evidence="2" id="KW-1185">Reference proteome</keyword>
<name>A0ABT2CL99_9ACTN</name>
<comment type="caution">
    <text evidence="1">The sequence shown here is derived from an EMBL/GenBank/DDBJ whole genome shotgun (WGS) entry which is preliminary data.</text>
</comment>
<evidence type="ECO:0000313" key="1">
    <source>
        <dbReference type="EMBL" id="MCS0638208.1"/>
    </source>
</evidence>
<evidence type="ECO:0000313" key="2">
    <source>
        <dbReference type="Proteomes" id="UP001431313"/>
    </source>
</evidence>
<dbReference type="RefSeq" id="WP_258789475.1">
    <property type="nucleotide sequence ID" value="NZ_JANUGQ010000020.1"/>
</dbReference>
<reference evidence="1" key="1">
    <citation type="submission" date="2022-08" db="EMBL/GenBank/DDBJ databases">
        <authorList>
            <person name="Somphong A."/>
            <person name="Phongsopitanun W."/>
        </authorList>
    </citation>
    <scope>NUCLEOTIDE SEQUENCE</scope>
    <source>
        <strain evidence="1">LP05-1</strain>
    </source>
</reference>
<gene>
    <name evidence="1" type="ORF">NX801_21630</name>
</gene>
<sequence length="230" mass="23952">MRGEARAAVRNNAEWCDALCRSHGLPGGTFGARVWTHPVRTPPYYPDAVTLDPDATADEVLAGVDRSAPGCSVKDSFGTLDLTPYGFRPLFTASWLHRPAGPPQPGPVGARWREVRTPGELAAWERAWNGGAPAGLFRPALLADPATTVLAGHDPDGGGVMAGAVVSEAAGVLGVSNLFGPAGSRTGCLAALADRRPELPVVGYEHGEDLADALHHGFTAVGPLRIWAAP</sequence>
<organism evidence="1 2">
    <name type="scientific">Streptomyces pyxinae</name>
    <dbReference type="NCBI Taxonomy" id="2970734"/>
    <lineage>
        <taxon>Bacteria</taxon>
        <taxon>Bacillati</taxon>
        <taxon>Actinomycetota</taxon>
        <taxon>Actinomycetes</taxon>
        <taxon>Kitasatosporales</taxon>
        <taxon>Streptomycetaceae</taxon>
        <taxon>Streptomyces</taxon>
    </lineage>
</organism>
<protein>
    <submittedName>
        <fullName evidence="1">Uncharacterized protein</fullName>
    </submittedName>
</protein>
<proteinExistence type="predicted"/>